<feature type="domain" description="Ancillary SecYEG translocon subunit/Cell division coordinator CpoB TPR" evidence="3">
    <location>
        <begin position="63"/>
        <end position="189"/>
    </location>
</feature>
<evidence type="ECO:0000259" key="3">
    <source>
        <dbReference type="Pfam" id="PF09976"/>
    </source>
</evidence>
<evidence type="ECO:0000256" key="2">
    <source>
        <dbReference type="SAM" id="Phobius"/>
    </source>
</evidence>
<feature type="compositionally biased region" description="Basic and acidic residues" evidence="1">
    <location>
        <begin position="11"/>
        <end position="41"/>
    </location>
</feature>
<accession>A0A8J3GFK8</accession>
<reference evidence="4" key="1">
    <citation type="journal article" date="2014" name="Int. J. Syst. Evol. Microbiol.">
        <title>Complete genome sequence of Corynebacterium casei LMG S-19264T (=DSM 44701T), isolated from a smear-ripened cheese.</title>
        <authorList>
            <consortium name="US DOE Joint Genome Institute (JGI-PGF)"/>
            <person name="Walter F."/>
            <person name="Albersmeier A."/>
            <person name="Kalinowski J."/>
            <person name="Ruckert C."/>
        </authorList>
    </citation>
    <scope>NUCLEOTIDE SEQUENCE</scope>
    <source>
        <strain evidence="4">KCTC 12870</strain>
    </source>
</reference>
<evidence type="ECO:0000313" key="4">
    <source>
        <dbReference type="EMBL" id="GHC12647.1"/>
    </source>
</evidence>
<dbReference type="Pfam" id="PF09976">
    <property type="entry name" value="TPR_21"/>
    <property type="match status" value="1"/>
</dbReference>
<keyword evidence="2" id="KW-1133">Transmembrane helix</keyword>
<name>A0A8J3GFK8_9BACT</name>
<keyword evidence="2" id="KW-0812">Transmembrane</keyword>
<feature type="region of interest" description="Disordered" evidence="1">
    <location>
        <begin position="1"/>
        <end position="41"/>
    </location>
</feature>
<dbReference type="SUPFAM" id="SSF48452">
    <property type="entry name" value="TPR-like"/>
    <property type="match status" value="1"/>
</dbReference>
<feature type="transmembrane region" description="Helical" evidence="2">
    <location>
        <begin position="69"/>
        <end position="88"/>
    </location>
</feature>
<keyword evidence="5" id="KW-1185">Reference proteome</keyword>
<dbReference type="EMBL" id="BMXG01000029">
    <property type="protein sequence ID" value="GHC12647.1"/>
    <property type="molecule type" value="Genomic_DNA"/>
</dbReference>
<dbReference type="AlphaFoldDB" id="A0A8J3GFK8"/>
<keyword evidence="2" id="KW-0472">Membrane</keyword>
<organism evidence="4 5">
    <name type="scientific">Cerasicoccus arenae</name>
    <dbReference type="NCBI Taxonomy" id="424488"/>
    <lineage>
        <taxon>Bacteria</taxon>
        <taxon>Pseudomonadati</taxon>
        <taxon>Verrucomicrobiota</taxon>
        <taxon>Opitutia</taxon>
        <taxon>Puniceicoccales</taxon>
        <taxon>Cerasicoccaceae</taxon>
        <taxon>Cerasicoccus</taxon>
    </lineage>
</organism>
<dbReference type="RefSeq" id="WP_189517231.1">
    <property type="nucleotide sequence ID" value="NZ_BMXG01000029.1"/>
</dbReference>
<dbReference type="InterPro" id="IPR011990">
    <property type="entry name" value="TPR-like_helical_dom_sf"/>
</dbReference>
<dbReference type="Gene3D" id="1.25.40.10">
    <property type="entry name" value="Tetratricopeptide repeat domain"/>
    <property type="match status" value="1"/>
</dbReference>
<dbReference type="Proteomes" id="UP000642829">
    <property type="component" value="Unassembled WGS sequence"/>
</dbReference>
<dbReference type="InterPro" id="IPR018704">
    <property type="entry name" value="SecYEG/CpoB_TPR"/>
</dbReference>
<reference evidence="4" key="2">
    <citation type="submission" date="2020-09" db="EMBL/GenBank/DDBJ databases">
        <authorList>
            <person name="Sun Q."/>
            <person name="Kim S."/>
        </authorList>
    </citation>
    <scope>NUCLEOTIDE SEQUENCE</scope>
    <source>
        <strain evidence="4">KCTC 12870</strain>
    </source>
</reference>
<protein>
    <recommendedName>
        <fullName evidence="3">Ancillary SecYEG translocon subunit/Cell division coordinator CpoB TPR domain-containing protein</fullName>
    </recommendedName>
</protein>
<feature type="compositionally biased region" description="Basic residues" evidence="1">
    <location>
        <begin position="1"/>
        <end position="10"/>
    </location>
</feature>
<proteinExistence type="predicted"/>
<gene>
    <name evidence="4" type="ORF">GCM10007047_32530</name>
</gene>
<comment type="caution">
    <text evidence="4">The sequence shown here is derived from an EMBL/GenBank/DDBJ whole genome shotgun (WGS) entry which is preliminary data.</text>
</comment>
<sequence length="259" mass="28023">MNRPPKKKKPHSDLVEDPRFSREELEHAATHKPAPHTEGDDRNLVEIDDAFAEADIEDRAWLFWQKNKGGVIAAIIIAVLGVVGINTWKMIQENKVVSIQQDYSAALGDPQKLLAFGTAHPDTLLGGIALLSTADGKYSAGDYTAAIDFYRQSLPALQDSVVVARARLGLGMSQIKAGDVDTGKATLSSLFESPALLGAVRAEAGLEVAQLELAAGNRDTAASLLQRVADMPNVDYWKSMADRLMRLEKIGIHAPENEG</sequence>
<evidence type="ECO:0000256" key="1">
    <source>
        <dbReference type="SAM" id="MobiDB-lite"/>
    </source>
</evidence>
<evidence type="ECO:0000313" key="5">
    <source>
        <dbReference type="Proteomes" id="UP000642829"/>
    </source>
</evidence>